<evidence type="ECO:0000313" key="2">
    <source>
        <dbReference type="EMBL" id="MCD7458307.1"/>
    </source>
</evidence>
<dbReference type="EMBL" id="JACEIK010000511">
    <property type="protein sequence ID" value="MCD7458307.1"/>
    <property type="molecule type" value="Genomic_DNA"/>
</dbReference>
<dbReference type="Proteomes" id="UP000823775">
    <property type="component" value="Unassembled WGS sequence"/>
</dbReference>
<gene>
    <name evidence="2" type="ORF">HAX54_037835</name>
</gene>
<feature type="region of interest" description="Disordered" evidence="1">
    <location>
        <begin position="1"/>
        <end position="40"/>
    </location>
</feature>
<name>A0ABS8SHB2_DATST</name>
<proteinExistence type="predicted"/>
<organism evidence="2 3">
    <name type="scientific">Datura stramonium</name>
    <name type="common">Jimsonweed</name>
    <name type="synonym">Common thornapple</name>
    <dbReference type="NCBI Taxonomy" id="4076"/>
    <lineage>
        <taxon>Eukaryota</taxon>
        <taxon>Viridiplantae</taxon>
        <taxon>Streptophyta</taxon>
        <taxon>Embryophyta</taxon>
        <taxon>Tracheophyta</taxon>
        <taxon>Spermatophyta</taxon>
        <taxon>Magnoliopsida</taxon>
        <taxon>eudicotyledons</taxon>
        <taxon>Gunneridae</taxon>
        <taxon>Pentapetalae</taxon>
        <taxon>asterids</taxon>
        <taxon>lamiids</taxon>
        <taxon>Solanales</taxon>
        <taxon>Solanaceae</taxon>
        <taxon>Solanoideae</taxon>
        <taxon>Datureae</taxon>
        <taxon>Datura</taxon>
    </lineage>
</organism>
<accession>A0ABS8SHB2</accession>
<evidence type="ECO:0000313" key="3">
    <source>
        <dbReference type="Proteomes" id="UP000823775"/>
    </source>
</evidence>
<evidence type="ECO:0000256" key="1">
    <source>
        <dbReference type="SAM" id="MobiDB-lite"/>
    </source>
</evidence>
<comment type="caution">
    <text evidence="2">The sequence shown here is derived from an EMBL/GenBank/DDBJ whole genome shotgun (WGS) entry which is preliminary data.</text>
</comment>
<sequence length="170" mass="19555">MAPKVNKGKGVASSNYGNKRSRGTQEAPNEDASMPPQPPRRYGLCWVTKQEDKKWFKEHKESKYSHELFVDRTSLASEFARVIDILQSLGLNFVFNDPSECNLNMMREFFVNLDPKEGLDVMKEKEPKGIYDYVLSISQCNVCIDNILSHLYGMQMLRLRMSGVIEELLQ</sequence>
<keyword evidence="3" id="KW-1185">Reference proteome</keyword>
<reference evidence="2 3" key="1">
    <citation type="journal article" date="2021" name="BMC Genomics">
        <title>Datura genome reveals duplications of psychoactive alkaloid biosynthetic genes and high mutation rate following tissue culture.</title>
        <authorList>
            <person name="Rajewski A."/>
            <person name="Carter-House D."/>
            <person name="Stajich J."/>
            <person name="Litt A."/>
        </authorList>
    </citation>
    <scope>NUCLEOTIDE SEQUENCE [LARGE SCALE GENOMIC DNA]</scope>
    <source>
        <strain evidence="2">AR-01</strain>
    </source>
</reference>
<protein>
    <submittedName>
        <fullName evidence="2">Uncharacterized protein</fullName>
    </submittedName>
</protein>